<reference evidence="5" key="1">
    <citation type="submission" date="2020-10" db="EMBL/GenBank/DDBJ databases">
        <authorList>
            <person name="Gilroy R."/>
        </authorList>
    </citation>
    <scope>NUCLEOTIDE SEQUENCE</scope>
    <source>
        <strain evidence="5">CHK178-757</strain>
    </source>
</reference>
<evidence type="ECO:0000256" key="1">
    <source>
        <dbReference type="SAM" id="MobiDB-lite"/>
    </source>
</evidence>
<feature type="region of interest" description="Disordered" evidence="1">
    <location>
        <begin position="1"/>
        <end position="123"/>
    </location>
</feature>
<dbReference type="Pfam" id="PF21922">
    <property type="entry name" value="PBP_dimer_2"/>
    <property type="match status" value="1"/>
</dbReference>
<sequence>MKNSRNTRHSQGKNTNDSFMFPDRDDTYFELPDDDGYDSSIDSGSYDDEYDDGYDTFQDDYDYEDEPKIPQRGGRPGTGSGRGAKAPLRRSVDGGRYGESGEQRMYKKASRDQEKQIRKEEAKRPKGVKNREILVVMYAFIFLFVAVIGYFVYYNALGSKSVINHPGNVHIAKLQEKTTRGRILAADGSVLAQTVVDTSGNETREYPYANVFAHVVGTSEINKSGLEASNEGDLLMSNINPLTQALNELKNEKNPGDDVVTTLDTQLQQVAYNALGNNDGVVVAIEPSTGKVLAMVSKPDYDPNTLEENYSYIISQEGNKSLLNQATQGLFTPGSIFKILTTLEYMKEDSGYNNYTYTCQGSILLSDGASGQQGLSCYQGTVHGTQDLLHSFSNSCNASFANIGTQLNAASFTQLANTMLFNRSLPTEISHVKSSFQLSDSDSDWLKGATAIGQGYTTMTPLHAAMITSAIANGGVLMEPYLVDRIQSNDGNTVSKNMPESYGNLMTASEASILTDMMIETVNSGTAASLSGMGYTIAGKTGTAEVENSGNNAWFVGFAPAENPQIAVCVLVENASTSSSYIAVPIAKQLFQAYVN</sequence>
<protein>
    <submittedName>
        <fullName evidence="5">Penicillin-binding protein 2</fullName>
    </submittedName>
</protein>
<gene>
    <name evidence="5" type="ORF">IAB46_13460</name>
</gene>
<dbReference type="InterPro" id="IPR012338">
    <property type="entry name" value="Beta-lactam/transpept-like"/>
</dbReference>
<proteinExistence type="predicted"/>
<dbReference type="Gene3D" id="3.90.1310.10">
    <property type="entry name" value="Penicillin-binding protein 2a (Domain 2)"/>
    <property type="match status" value="1"/>
</dbReference>
<dbReference type="GO" id="GO:0071555">
    <property type="term" value="P:cell wall organization"/>
    <property type="evidence" value="ECO:0007669"/>
    <property type="project" value="TreeGrafter"/>
</dbReference>
<dbReference type="InterPro" id="IPR001460">
    <property type="entry name" value="PCN-bd_Tpept"/>
</dbReference>
<name>A0A9D1F7A4_9FIRM</name>
<feature type="compositionally biased region" description="Basic and acidic residues" evidence="1">
    <location>
        <begin position="99"/>
        <end position="123"/>
    </location>
</feature>
<keyword evidence="2" id="KW-0812">Transmembrane</keyword>
<dbReference type="InterPro" id="IPR054120">
    <property type="entry name" value="PBPA_dimer"/>
</dbReference>
<dbReference type="Gene3D" id="3.40.710.10">
    <property type="entry name" value="DD-peptidase/beta-lactamase superfamily"/>
    <property type="match status" value="1"/>
</dbReference>
<feature type="transmembrane region" description="Helical" evidence="2">
    <location>
        <begin position="133"/>
        <end position="153"/>
    </location>
</feature>
<evidence type="ECO:0000313" key="6">
    <source>
        <dbReference type="Proteomes" id="UP000823927"/>
    </source>
</evidence>
<dbReference type="SUPFAM" id="SSF56601">
    <property type="entry name" value="beta-lactamase/transpeptidase-like"/>
    <property type="match status" value="1"/>
</dbReference>
<dbReference type="PANTHER" id="PTHR30627">
    <property type="entry name" value="PEPTIDOGLYCAN D,D-TRANSPEPTIDASE"/>
    <property type="match status" value="1"/>
</dbReference>
<dbReference type="InterPro" id="IPR050515">
    <property type="entry name" value="Beta-lactam/transpept"/>
</dbReference>
<evidence type="ECO:0000259" key="4">
    <source>
        <dbReference type="Pfam" id="PF21922"/>
    </source>
</evidence>
<evidence type="ECO:0000256" key="2">
    <source>
        <dbReference type="SAM" id="Phobius"/>
    </source>
</evidence>
<dbReference type="Pfam" id="PF00905">
    <property type="entry name" value="Transpeptidase"/>
    <property type="match status" value="1"/>
</dbReference>
<feature type="domain" description="Penicillin-binding protein transpeptidase" evidence="3">
    <location>
        <begin position="280"/>
        <end position="591"/>
    </location>
</feature>
<dbReference type="EMBL" id="DVIT01000058">
    <property type="protein sequence ID" value="HIS48531.1"/>
    <property type="molecule type" value="Genomic_DNA"/>
</dbReference>
<feature type="compositionally biased region" description="Basic residues" evidence="1">
    <location>
        <begin position="1"/>
        <end position="11"/>
    </location>
</feature>
<feature type="compositionally biased region" description="Acidic residues" evidence="1">
    <location>
        <begin position="45"/>
        <end position="65"/>
    </location>
</feature>
<evidence type="ECO:0000313" key="5">
    <source>
        <dbReference type="EMBL" id="HIS48531.1"/>
    </source>
</evidence>
<keyword evidence="2" id="KW-1133">Transmembrane helix</keyword>
<organism evidence="5 6">
    <name type="scientific">Candidatus Scybalocola faecigallinarum</name>
    <dbReference type="NCBI Taxonomy" id="2840941"/>
    <lineage>
        <taxon>Bacteria</taxon>
        <taxon>Bacillati</taxon>
        <taxon>Bacillota</taxon>
        <taxon>Clostridia</taxon>
        <taxon>Lachnospirales</taxon>
        <taxon>Lachnospiraceae</taxon>
        <taxon>Lachnospiraceae incertae sedis</taxon>
        <taxon>Candidatus Scybalocola (ex Gilroy et al. 2021)</taxon>
    </lineage>
</organism>
<dbReference type="GO" id="GO:0005886">
    <property type="term" value="C:plasma membrane"/>
    <property type="evidence" value="ECO:0007669"/>
    <property type="project" value="TreeGrafter"/>
</dbReference>
<dbReference type="PANTHER" id="PTHR30627:SF24">
    <property type="entry name" value="PENICILLIN-BINDING PROTEIN 4B"/>
    <property type="match status" value="1"/>
</dbReference>
<dbReference type="GO" id="GO:0008658">
    <property type="term" value="F:penicillin binding"/>
    <property type="evidence" value="ECO:0007669"/>
    <property type="project" value="InterPro"/>
</dbReference>
<dbReference type="AlphaFoldDB" id="A0A9D1F7A4"/>
<dbReference type="GO" id="GO:0071972">
    <property type="term" value="F:peptidoglycan L,D-transpeptidase activity"/>
    <property type="evidence" value="ECO:0007669"/>
    <property type="project" value="TreeGrafter"/>
</dbReference>
<keyword evidence="2" id="KW-0472">Membrane</keyword>
<comment type="caution">
    <text evidence="5">The sequence shown here is derived from an EMBL/GenBank/DDBJ whole genome shotgun (WGS) entry which is preliminary data.</text>
</comment>
<feature type="domain" description="Penicillin binding protein A dimerisation" evidence="4">
    <location>
        <begin position="180"/>
        <end position="258"/>
    </location>
</feature>
<evidence type="ECO:0000259" key="3">
    <source>
        <dbReference type="Pfam" id="PF00905"/>
    </source>
</evidence>
<reference evidence="5" key="2">
    <citation type="journal article" date="2021" name="PeerJ">
        <title>Extensive microbial diversity within the chicken gut microbiome revealed by metagenomics and culture.</title>
        <authorList>
            <person name="Gilroy R."/>
            <person name="Ravi A."/>
            <person name="Getino M."/>
            <person name="Pursley I."/>
            <person name="Horton D.L."/>
            <person name="Alikhan N.F."/>
            <person name="Baker D."/>
            <person name="Gharbi K."/>
            <person name="Hall N."/>
            <person name="Watson M."/>
            <person name="Adriaenssens E.M."/>
            <person name="Foster-Nyarko E."/>
            <person name="Jarju S."/>
            <person name="Secka A."/>
            <person name="Antonio M."/>
            <person name="Oren A."/>
            <person name="Chaudhuri R.R."/>
            <person name="La Ragione R."/>
            <person name="Hildebrand F."/>
            <person name="Pallen M.J."/>
        </authorList>
    </citation>
    <scope>NUCLEOTIDE SEQUENCE</scope>
    <source>
        <strain evidence="5">CHK178-757</strain>
    </source>
</reference>
<accession>A0A9D1F7A4</accession>
<dbReference type="Proteomes" id="UP000823927">
    <property type="component" value="Unassembled WGS sequence"/>
</dbReference>